<dbReference type="OrthoDB" id="2303543at2759"/>
<organism evidence="2 3">
    <name type="scientific">Rhizophagus clarus</name>
    <dbReference type="NCBI Taxonomy" id="94130"/>
    <lineage>
        <taxon>Eukaryota</taxon>
        <taxon>Fungi</taxon>
        <taxon>Fungi incertae sedis</taxon>
        <taxon>Mucoromycota</taxon>
        <taxon>Glomeromycotina</taxon>
        <taxon>Glomeromycetes</taxon>
        <taxon>Glomerales</taxon>
        <taxon>Glomeraceae</taxon>
        <taxon>Rhizophagus</taxon>
    </lineage>
</organism>
<dbReference type="Proteomes" id="UP000615446">
    <property type="component" value="Unassembled WGS sequence"/>
</dbReference>
<feature type="domain" description="RNase H type-1" evidence="1">
    <location>
        <begin position="97"/>
        <end position="230"/>
    </location>
</feature>
<dbReference type="GO" id="GO:0004523">
    <property type="term" value="F:RNA-DNA hybrid ribonuclease activity"/>
    <property type="evidence" value="ECO:0007669"/>
    <property type="project" value="InterPro"/>
</dbReference>
<proteinExistence type="predicted"/>
<dbReference type="Gene3D" id="3.30.420.10">
    <property type="entry name" value="Ribonuclease H-like superfamily/Ribonuclease H"/>
    <property type="match status" value="1"/>
</dbReference>
<dbReference type="Pfam" id="PF00075">
    <property type="entry name" value="RNase_H"/>
    <property type="match status" value="1"/>
</dbReference>
<evidence type="ECO:0000313" key="3">
    <source>
        <dbReference type="Proteomes" id="UP000615446"/>
    </source>
</evidence>
<name>A0A8H3QR03_9GLOM</name>
<sequence>MFQLNVTFSNAQETPYWIIHSPLWFISYDQSTFNDYIAILDGDYHQPHGSRTSHHKPMDCLISIPHDQKDDNIWINRWFGPSDDKDHLIEIKDSLNSVNELSFYTDGSVQNGVPSHLRQRLDDCLDHRSMVINQGAAAELFAILLALLVCPRDCRVKIYTDSNCSISTITRFLRSRSKFCSRGFNNSLILIYIGILIRDRNLDLELIKVKAHASDPWNDLADELAKKGAALSTYYQLTFNFGSQACRFSPHFEVTPIEQKLRNFLSTMGTVQSCSEWRDLRINEDIFVQRSIQYQWDVTWTAIQQVKHFRCTSFKRNSLWSFIIKILHHQLPVGRWLRKRKPFLYQNFHCQFCNIEADETISHLITCPHTAPLRQKIYEALRAFLSSTLPQFFDSLSSANLVNSEINGWIGTSIQSPRFLDLLKCAADGKMDSTLFTYI</sequence>
<dbReference type="GO" id="GO:0003676">
    <property type="term" value="F:nucleic acid binding"/>
    <property type="evidence" value="ECO:0007669"/>
    <property type="project" value="InterPro"/>
</dbReference>
<dbReference type="AlphaFoldDB" id="A0A8H3QR03"/>
<gene>
    <name evidence="2" type="ORF">RCL2_001522500</name>
</gene>
<dbReference type="EMBL" id="BLAL01000178">
    <property type="protein sequence ID" value="GES88267.1"/>
    <property type="molecule type" value="Genomic_DNA"/>
</dbReference>
<protein>
    <submittedName>
        <fullName evidence="2">Ribonuclease H-like domain-containing protein</fullName>
    </submittedName>
</protein>
<dbReference type="SUPFAM" id="SSF53098">
    <property type="entry name" value="Ribonuclease H-like"/>
    <property type="match status" value="1"/>
</dbReference>
<dbReference type="PROSITE" id="PS50879">
    <property type="entry name" value="RNASE_H_1"/>
    <property type="match status" value="1"/>
</dbReference>
<dbReference type="InterPro" id="IPR036397">
    <property type="entry name" value="RNaseH_sf"/>
</dbReference>
<evidence type="ECO:0000313" key="2">
    <source>
        <dbReference type="EMBL" id="GES88267.1"/>
    </source>
</evidence>
<evidence type="ECO:0000259" key="1">
    <source>
        <dbReference type="PROSITE" id="PS50879"/>
    </source>
</evidence>
<comment type="caution">
    <text evidence="2">The sequence shown here is derived from an EMBL/GenBank/DDBJ whole genome shotgun (WGS) entry which is preliminary data.</text>
</comment>
<dbReference type="InterPro" id="IPR002156">
    <property type="entry name" value="RNaseH_domain"/>
</dbReference>
<dbReference type="InterPro" id="IPR012337">
    <property type="entry name" value="RNaseH-like_sf"/>
</dbReference>
<accession>A0A8H3QR03</accession>
<reference evidence="2" key="1">
    <citation type="submission" date="2019-10" db="EMBL/GenBank/DDBJ databases">
        <title>Conservation and host-specific expression of non-tandemly repeated heterogenous ribosome RNA gene in arbuscular mycorrhizal fungi.</title>
        <authorList>
            <person name="Maeda T."/>
            <person name="Kobayashi Y."/>
            <person name="Nakagawa T."/>
            <person name="Ezawa T."/>
            <person name="Yamaguchi K."/>
            <person name="Bino T."/>
            <person name="Nishimoto Y."/>
            <person name="Shigenobu S."/>
            <person name="Kawaguchi M."/>
        </authorList>
    </citation>
    <scope>NUCLEOTIDE SEQUENCE</scope>
    <source>
        <strain evidence="2">HR1</strain>
    </source>
</reference>